<comment type="caution">
    <text evidence="2">The sequence shown here is derived from an EMBL/GenBank/DDBJ whole genome shotgun (WGS) entry which is preliminary data.</text>
</comment>
<organism evidence="2 3">
    <name type="scientific">Immersiella caudata</name>
    <dbReference type="NCBI Taxonomy" id="314043"/>
    <lineage>
        <taxon>Eukaryota</taxon>
        <taxon>Fungi</taxon>
        <taxon>Dikarya</taxon>
        <taxon>Ascomycota</taxon>
        <taxon>Pezizomycotina</taxon>
        <taxon>Sordariomycetes</taxon>
        <taxon>Sordariomycetidae</taxon>
        <taxon>Sordariales</taxon>
        <taxon>Lasiosphaeriaceae</taxon>
        <taxon>Immersiella</taxon>
    </lineage>
</organism>
<protein>
    <submittedName>
        <fullName evidence="2">Heterokaryon incompatibility protein-domain-containing protein</fullName>
    </submittedName>
</protein>
<evidence type="ECO:0000313" key="3">
    <source>
        <dbReference type="Proteomes" id="UP001175000"/>
    </source>
</evidence>
<keyword evidence="3" id="KW-1185">Reference proteome</keyword>
<feature type="domain" description="Heterokaryon incompatibility" evidence="1">
    <location>
        <begin position="46"/>
        <end position="248"/>
    </location>
</feature>
<proteinExistence type="predicted"/>
<sequence length="685" mass="76932">MAAAPTTQIYSPLNASRSEVRLIEVVSTKPLTCSISTVSLDNRPLFSALSYEWGDPDSTESIAIHGQDLAIPTNLARALERAVHHWQSHFPDRDSETCRLWADAICIHQTDGEEKKQQIPLMREIYQTAEMVICWLGAHDETLERSLMTIARLGRLPMLLVPATVEELAQTSLKGPSAFAPGITTGETFCKLLLSHQTDWEAEWIDRCPDIFQDEEGREGQYLANASWDSIHVLLRATYWRRAWILQERALAQTAILACGKASASMSKFTTIALWGKLARFREKPATIGPHVWDVITRYCPWDTITDTTGSELKQKHSDVGEPLPLQHRLTQRNWKLSALGALLKAKDPRDHIYGLLGLTNLDIEPDYSVSVHDLYQKYFGLWLDWHSVEPEDQGLEPEARLDPLFLLRFSGIRSFPDMPSWVPNFPLVCEPPLDSIGVLNSYHCDRGVFTGREGYPIIHDNTLVVPAVRLEVISTRGLQLTLDHVYPGGDRSVRLALYLRDMILLESQNPVPLFSRFLDAVAVLHFLPYHNPAGARDAPQVAVSLRFIAWQMVALHFSNCINSISPRSFVSMIGMEKVWNFAGLPLDFEYEFLAAGSMTFECPFTNGHIRLVETESGRIGICPSTVMAGDIVCVLLGSGMPSILRRVREHYLHIGTCFFSGIMNGEVAELVKSNEVSVETVEVW</sequence>
<dbReference type="InterPro" id="IPR052895">
    <property type="entry name" value="HetReg/Transcr_Mod"/>
</dbReference>
<evidence type="ECO:0000313" key="2">
    <source>
        <dbReference type="EMBL" id="KAK0622759.1"/>
    </source>
</evidence>
<reference evidence="2" key="1">
    <citation type="submission" date="2023-06" db="EMBL/GenBank/DDBJ databases">
        <title>Genome-scale phylogeny and comparative genomics of the fungal order Sordariales.</title>
        <authorList>
            <consortium name="Lawrence Berkeley National Laboratory"/>
            <person name="Hensen N."/>
            <person name="Bonometti L."/>
            <person name="Westerberg I."/>
            <person name="Brannstrom I.O."/>
            <person name="Guillou S."/>
            <person name="Cros-Aarteil S."/>
            <person name="Calhoun S."/>
            <person name="Haridas S."/>
            <person name="Kuo A."/>
            <person name="Mondo S."/>
            <person name="Pangilinan J."/>
            <person name="Riley R."/>
            <person name="Labutti K."/>
            <person name="Andreopoulos B."/>
            <person name="Lipzen A."/>
            <person name="Chen C."/>
            <person name="Yanf M."/>
            <person name="Daum C."/>
            <person name="Ng V."/>
            <person name="Clum A."/>
            <person name="Steindorff A."/>
            <person name="Ohm R."/>
            <person name="Martin F."/>
            <person name="Silar P."/>
            <person name="Natvig D."/>
            <person name="Lalanne C."/>
            <person name="Gautier V."/>
            <person name="Ament-Velasquez S.L."/>
            <person name="Kruys A."/>
            <person name="Hutchinson M.I."/>
            <person name="Powell A.J."/>
            <person name="Barry K."/>
            <person name="Miller A.N."/>
            <person name="Grigoriev I.V."/>
            <person name="Debuchy R."/>
            <person name="Gladieux P."/>
            <person name="Thoren M.H."/>
            <person name="Johannesson H."/>
        </authorList>
    </citation>
    <scope>NUCLEOTIDE SEQUENCE</scope>
    <source>
        <strain evidence="2">CBS 606.72</strain>
    </source>
</reference>
<dbReference type="PANTHER" id="PTHR24148:SF82">
    <property type="entry name" value="HETEROKARYON INCOMPATIBILITY DOMAIN-CONTAINING PROTEIN"/>
    <property type="match status" value="1"/>
</dbReference>
<dbReference type="Pfam" id="PF26639">
    <property type="entry name" value="Het-6_barrel"/>
    <property type="match status" value="1"/>
</dbReference>
<dbReference type="PANTHER" id="PTHR24148">
    <property type="entry name" value="ANKYRIN REPEAT DOMAIN-CONTAINING PROTEIN 39 HOMOLOG-RELATED"/>
    <property type="match status" value="1"/>
</dbReference>
<dbReference type="Proteomes" id="UP001175000">
    <property type="component" value="Unassembled WGS sequence"/>
</dbReference>
<name>A0AA40C2T4_9PEZI</name>
<evidence type="ECO:0000259" key="1">
    <source>
        <dbReference type="Pfam" id="PF06985"/>
    </source>
</evidence>
<gene>
    <name evidence="2" type="ORF">B0T14DRAFT_514418</name>
</gene>
<dbReference type="EMBL" id="JAULSU010000003">
    <property type="protein sequence ID" value="KAK0622759.1"/>
    <property type="molecule type" value="Genomic_DNA"/>
</dbReference>
<dbReference type="Pfam" id="PF06985">
    <property type="entry name" value="HET"/>
    <property type="match status" value="1"/>
</dbReference>
<accession>A0AA40C2T4</accession>
<dbReference type="InterPro" id="IPR010730">
    <property type="entry name" value="HET"/>
</dbReference>
<dbReference type="AlphaFoldDB" id="A0AA40C2T4"/>